<proteinExistence type="predicted"/>
<reference evidence="2" key="1">
    <citation type="journal article" date="2022" name="Nat. Microbiol.">
        <title>Unique mobile elements and scalable gene flow at the prokaryote-eukaryote boundary revealed by circularized Asgard archaea genomes.</title>
        <authorList>
            <person name="Wu F."/>
            <person name="Speth D.R."/>
            <person name="Philosof A."/>
            <person name="Cremiere A."/>
            <person name="Narayanan A."/>
            <person name="Barco R.A."/>
            <person name="Connon S.A."/>
            <person name="Amend J.P."/>
            <person name="Antoshechkin I.A."/>
            <person name="Orphan V.J."/>
        </authorList>
    </citation>
    <scope>NUCLEOTIDE SEQUENCE</scope>
    <source>
        <strain evidence="2">PR6</strain>
    </source>
</reference>
<sequence length="302" mass="34962">MSNNRAQIIFVSVFVFSFLFPALITLGDKCEISIEPGDQFDYIIGKNNAFLGTIKIISSDNLTFNFTLKHQTGSEVVSRRYVQSILFHFIGKGNYTIQIRNLGEYTLKINLSVETKNLNQENSERYTTDNDSVCWQILANNKYNIISLKDLKYGEYDAYVDIMGGIGNIKVYITQTNPEVVEEWLLYSDEYEVNTQAFLRKFTIDRDSKYWIIIKSEDEKEYQVTLTLILTNLKKDNGTIFLLTAAAFIAMLTLYLNKLKRKHTYRKSASALKAREEGLEQFKSLRLQSAEEIYSNIKLKKR</sequence>
<keyword evidence="1" id="KW-0472">Membrane</keyword>
<organism evidence="2">
    <name type="scientific">Candidatus Heimdallarchaeum endolithica</name>
    <dbReference type="NCBI Taxonomy" id="2876572"/>
    <lineage>
        <taxon>Archaea</taxon>
        <taxon>Promethearchaeati</taxon>
        <taxon>Candidatus Heimdallarchaeota</taxon>
        <taxon>Candidatus Heimdallarchaeia (ex Rinke et al. 2021) (nom. nud.)</taxon>
        <taxon>Candidatus Heimdallarchaeales</taxon>
        <taxon>Candidatus Heimdallarchaeaceae</taxon>
        <taxon>Candidatus Heimdallarchaeum</taxon>
    </lineage>
</organism>
<evidence type="ECO:0000256" key="1">
    <source>
        <dbReference type="SAM" id="Phobius"/>
    </source>
</evidence>
<name>A0A9Y1FNL8_9ARCH</name>
<accession>A0A9Y1FNL8</accession>
<dbReference type="EMBL" id="CP084167">
    <property type="protein sequence ID" value="UJG43887.1"/>
    <property type="molecule type" value="Genomic_DNA"/>
</dbReference>
<keyword evidence="1" id="KW-1133">Transmembrane helix</keyword>
<feature type="transmembrane region" description="Helical" evidence="1">
    <location>
        <begin position="238"/>
        <end position="257"/>
    </location>
</feature>
<evidence type="ECO:0000313" key="2">
    <source>
        <dbReference type="EMBL" id="UJG43887.1"/>
    </source>
</evidence>
<dbReference type="Proteomes" id="UP001200513">
    <property type="component" value="Chromosome"/>
</dbReference>
<keyword evidence="1" id="KW-0812">Transmembrane</keyword>
<protein>
    <submittedName>
        <fullName evidence="2">Uncharacterized protein</fullName>
    </submittedName>
</protein>
<gene>
    <name evidence="2" type="ORF">K9W46_01570</name>
</gene>
<dbReference type="AlphaFoldDB" id="A0A9Y1FNL8"/>